<evidence type="ECO:0000313" key="1">
    <source>
        <dbReference type="EMBL" id="ANY77004.1"/>
    </source>
</evidence>
<organism evidence="1">
    <name type="scientific">Microvirga ossetica</name>
    <dbReference type="NCBI Taxonomy" id="1882682"/>
    <lineage>
        <taxon>Bacteria</taxon>
        <taxon>Pseudomonadati</taxon>
        <taxon>Pseudomonadota</taxon>
        <taxon>Alphaproteobacteria</taxon>
        <taxon>Hyphomicrobiales</taxon>
        <taxon>Methylobacteriaceae</taxon>
        <taxon>Microvirga</taxon>
    </lineage>
</organism>
<sequence length="138" mass="14952">MRVSYGDAQTAAEMVSLGLLVADPLTTTASPTEVEVATPEIAGVSIMETNVGLAMVSKDESGYLNVIPVVDDTHIRVSVAAAIQEPRRDSIGGDDTGVVIFHHPGNQRAVAEEDAYHGLTVFHPLDGFMERFFRFHWI</sequence>
<dbReference type="EMBL" id="CP016616">
    <property type="protein sequence ID" value="ANY77004.1"/>
    <property type="molecule type" value="Genomic_DNA"/>
</dbReference>
<name>A0A1B2EAJ9_9HYPH</name>
<gene>
    <name evidence="1" type="ORF">BB934_01205</name>
</gene>
<dbReference type="RefSeq" id="WP_099508005.1">
    <property type="nucleotide sequence ID" value="NZ_CP016616.1"/>
</dbReference>
<protein>
    <submittedName>
        <fullName evidence="1">Uncharacterized protein</fullName>
    </submittedName>
</protein>
<accession>A0A1B2EAJ9</accession>
<dbReference type="AlphaFoldDB" id="A0A1B2EAJ9"/>
<dbReference type="KEGG" id="moc:BB934_01205"/>
<proteinExistence type="predicted"/>
<reference evidence="1" key="1">
    <citation type="submission" date="2016-07" db="EMBL/GenBank/DDBJ databases">
        <title>Microvirga ossetica sp. nov. a new species of rhizobia isolated from root nodules of the legume species Vicia alpestris Steven originated from North Ossetia region in the Caucasus.</title>
        <authorList>
            <person name="Safronova V.I."/>
            <person name="Kuznetsova I.G."/>
            <person name="Sazanova A.L."/>
            <person name="Belimov A."/>
            <person name="Andronov E."/>
            <person name="Osledkin Y.S."/>
            <person name="Onishchuk O.P."/>
            <person name="Kurchak O.N."/>
            <person name="Shaposhnikov A.I."/>
            <person name="Willems A."/>
            <person name="Tikhonovich I.A."/>
        </authorList>
    </citation>
    <scope>NUCLEOTIDE SEQUENCE [LARGE SCALE GENOMIC DNA]</scope>
    <source>
        <strain evidence="1">V5/3M</strain>
    </source>
</reference>